<sequence length="83" mass="9395">MINMTYKTSVKLLSVIDKMFESDDRVKLVGGLTMATMDRLSIKLKEFTDNISMLDAEENGDTIQFEDSYGVHINRLLSVSGSW</sequence>
<evidence type="ECO:0000313" key="2">
    <source>
        <dbReference type="Proteomes" id="UP000002555"/>
    </source>
</evidence>
<proteinExistence type="predicted"/>
<evidence type="ECO:0000313" key="1">
    <source>
        <dbReference type="EMBL" id="AAQ17960.1"/>
    </source>
</evidence>
<dbReference type="Proteomes" id="UP000002555">
    <property type="component" value="Segment"/>
</dbReference>
<dbReference type="KEGG" id="vg:2658152"/>
<dbReference type="EMBL" id="AY266303">
    <property type="protein sequence ID" value="AAQ17960.1"/>
    <property type="molecule type" value="Genomic_DNA"/>
</dbReference>
<accession>Q76YD5</accession>
<keyword evidence="2" id="KW-1185">Reference proteome</keyword>
<organism evidence="1 2">
    <name type="scientific">Aeromonas phage Aeh1</name>
    <dbReference type="NCBI Taxonomy" id="2880362"/>
    <lineage>
        <taxon>Viruses</taxon>
        <taxon>Duplodnaviria</taxon>
        <taxon>Heunggongvirae</taxon>
        <taxon>Uroviricota</taxon>
        <taxon>Caudoviricetes</taxon>
        <taxon>Pantevenvirales</taxon>
        <taxon>Straboviridae</taxon>
        <taxon>Cinqassovirus</taxon>
        <taxon>Cinqassovirus aeh1</taxon>
    </lineage>
</organism>
<reference evidence="1 2" key="1">
    <citation type="journal article" date="2001" name="J. Bacteriol.">
        <title>Phylogeny of the major head and tail genes of the wide-ranging T4-type bacteriophages.</title>
        <authorList>
            <person name="Tetart F."/>
            <person name="Desplats C."/>
            <person name="Kutateladze M."/>
            <person name="Monod C."/>
            <person name="Ackermann H.W."/>
            <person name="Krisch H.M."/>
        </authorList>
    </citation>
    <scope>NUCLEOTIDE SEQUENCE</scope>
</reference>
<dbReference type="RefSeq" id="NP_944188.1">
    <property type="nucleotide sequence ID" value="NC_005260.1"/>
</dbReference>
<name>Q76YD5_9CAUD</name>
<gene>
    <name evidence="1" type="ORF">Aeh1ORF291c</name>
</gene>
<protein>
    <submittedName>
        <fullName evidence="1">Uncharacterized protein</fullName>
    </submittedName>
</protein>